<dbReference type="VEuPathDB" id="ToxoDB:TGFOU_245630"/>
<protein>
    <submittedName>
        <fullName evidence="2">Putative transmembrane protein</fullName>
    </submittedName>
</protein>
<dbReference type="Proteomes" id="UP000028838">
    <property type="component" value="Unassembled WGS sequence"/>
</dbReference>
<organism evidence="2 3">
    <name type="scientific">Toxoplasma gondii FOU</name>
    <dbReference type="NCBI Taxonomy" id="943167"/>
    <lineage>
        <taxon>Eukaryota</taxon>
        <taxon>Sar</taxon>
        <taxon>Alveolata</taxon>
        <taxon>Apicomplexa</taxon>
        <taxon>Conoidasida</taxon>
        <taxon>Coccidia</taxon>
        <taxon>Eucoccidiorida</taxon>
        <taxon>Eimeriorina</taxon>
        <taxon>Sarcocystidae</taxon>
        <taxon>Toxoplasma</taxon>
    </lineage>
</organism>
<feature type="transmembrane region" description="Helical" evidence="1">
    <location>
        <begin position="33"/>
        <end position="52"/>
    </location>
</feature>
<dbReference type="AlphaFoldDB" id="A0A086JP69"/>
<evidence type="ECO:0000313" key="2">
    <source>
        <dbReference type="EMBL" id="KFG33937.1"/>
    </source>
</evidence>
<evidence type="ECO:0000313" key="3">
    <source>
        <dbReference type="Proteomes" id="UP000028838"/>
    </source>
</evidence>
<sequence>MHDTTLRRGIFVTIFLFVFLGAFVTLDAYRYMWIFLAVIFGVIVFTDCVFFNEGDFLYDPFYNNWLEKTSPQY</sequence>
<dbReference type="EMBL" id="AEYH02002857">
    <property type="protein sequence ID" value="KFG33937.1"/>
    <property type="molecule type" value="Genomic_DNA"/>
</dbReference>
<proteinExistence type="predicted"/>
<accession>A0A086JP69</accession>
<reference evidence="2 3" key="1">
    <citation type="submission" date="2014-07" db="EMBL/GenBank/DDBJ databases">
        <authorList>
            <person name="Sibley D."/>
            <person name="Venepally P."/>
            <person name="Karamycheva S."/>
            <person name="Hadjithomas M."/>
            <person name="Khan A."/>
            <person name="Brunk B."/>
            <person name="Roos D."/>
            <person name="Caler E."/>
            <person name="Lorenzi H."/>
        </authorList>
    </citation>
    <scope>NUCLEOTIDE SEQUENCE [LARGE SCALE GENOMIC DNA]</scope>
    <source>
        <strain evidence="2 3">FOU</strain>
    </source>
</reference>
<dbReference type="OrthoDB" id="328194at2759"/>
<keyword evidence="1" id="KW-1133">Transmembrane helix</keyword>
<comment type="caution">
    <text evidence="2">The sequence shown here is derived from an EMBL/GenBank/DDBJ whole genome shotgun (WGS) entry which is preliminary data.</text>
</comment>
<keyword evidence="1" id="KW-0472">Membrane</keyword>
<keyword evidence="1 2" id="KW-0812">Transmembrane</keyword>
<feature type="transmembrane region" description="Helical" evidence="1">
    <location>
        <begin position="6"/>
        <end position="26"/>
    </location>
</feature>
<gene>
    <name evidence="2" type="ORF">TGFOU_245630</name>
</gene>
<name>A0A086JP69_TOXGO</name>
<evidence type="ECO:0000256" key="1">
    <source>
        <dbReference type="SAM" id="Phobius"/>
    </source>
</evidence>